<dbReference type="AlphaFoldDB" id="A0A024GF15"/>
<protein>
    <submittedName>
        <fullName evidence="1">Uncharacterized protein</fullName>
    </submittedName>
</protein>
<organism evidence="1 2">
    <name type="scientific">Albugo candida</name>
    <dbReference type="NCBI Taxonomy" id="65357"/>
    <lineage>
        <taxon>Eukaryota</taxon>
        <taxon>Sar</taxon>
        <taxon>Stramenopiles</taxon>
        <taxon>Oomycota</taxon>
        <taxon>Peronosporomycetes</taxon>
        <taxon>Albuginales</taxon>
        <taxon>Albuginaceae</taxon>
        <taxon>Albugo</taxon>
    </lineage>
</organism>
<comment type="caution">
    <text evidence="1">The sequence shown here is derived from an EMBL/GenBank/DDBJ whole genome shotgun (WGS) entry which is preliminary data.</text>
</comment>
<sequence>MKCSVGAFTFLFALSTDRDEWGSIQNSYQKGGSVESESLQSEFLAFLGRKLYSQLSQIQIFPNARPLEYFYPITNKSIIRQCGLNGVATKNTFKMSITTIVSIFPNLSFTIRIETQKEVICIDAIIENGLLLPEFELLSTNEK</sequence>
<name>A0A024GF15_9STRA</name>
<proteinExistence type="predicted"/>
<dbReference type="InParanoid" id="A0A024GF15"/>
<gene>
    <name evidence="1" type="ORF">BN9_063460</name>
</gene>
<keyword evidence="2" id="KW-1185">Reference proteome</keyword>
<dbReference type="EMBL" id="CAIX01000098">
    <property type="protein sequence ID" value="CCI45449.1"/>
    <property type="molecule type" value="Genomic_DNA"/>
</dbReference>
<evidence type="ECO:0000313" key="2">
    <source>
        <dbReference type="Proteomes" id="UP000053237"/>
    </source>
</evidence>
<evidence type="ECO:0000313" key="1">
    <source>
        <dbReference type="EMBL" id="CCI45449.1"/>
    </source>
</evidence>
<reference evidence="1 2" key="1">
    <citation type="submission" date="2012-05" db="EMBL/GenBank/DDBJ databases">
        <title>Recombination and specialization in a pathogen metapopulation.</title>
        <authorList>
            <person name="Gardiner A."/>
            <person name="Kemen E."/>
            <person name="Schultz-Larsen T."/>
            <person name="MacLean D."/>
            <person name="Van Oosterhout C."/>
            <person name="Jones J.D.G."/>
        </authorList>
    </citation>
    <scope>NUCLEOTIDE SEQUENCE [LARGE SCALE GENOMIC DNA]</scope>
    <source>
        <strain evidence="1 2">Ac Nc2</strain>
    </source>
</reference>
<accession>A0A024GF15</accession>
<dbReference type="Proteomes" id="UP000053237">
    <property type="component" value="Unassembled WGS sequence"/>
</dbReference>